<protein>
    <recommendedName>
        <fullName evidence="3">SAC3/GANP/THP3 conserved domain-containing protein</fullName>
    </recommendedName>
</protein>
<dbReference type="PANTHER" id="PTHR12436">
    <property type="entry name" value="80 KDA MCM3-ASSOCIATED PROTEIN"/>
    <property type="match status" value="1"/>
</dbReference>
<dbReference type="GO" id="GO:0003676">
    <property type="term" value="F:nucleic acid binding"/>
    <property type="evidence" value="ECO:0007669"/>
    <property type="project" value="InterPro"/>
</dbReference>
<reference evidence="4" key="1">
    <citation type="submission" date="2021-01" db="UniProtKB">
        <authorList>
            <consortium name="EnsemblMetazoa"/>
        </authorList>
    </citation>
    <scope>IDENTIFICATION</scope>
</reference>
<dbReference type="PANTHER" id="PTHR12436:SF3">
    <property type="entry name" value="GERMINAL-CENTER ASSOCIATED NUCLEAR PROTEIN"/>
    <property type="match status" value="1"/>
</dbReference>
<dbReference type="Gene3D" id="1.25.40.990">
    <property type="match status" value="1"/>
</dbReference>
<feature type="coiled-coil region" evidence="1">
    <location>
        <begin position="1658"/>
        <end position="1685"/>
    </location>
</feature>
<feature type="region of interest" description="Disordered" evidence="2">
    <location>
        <begin position="1581"/>
        <end position="1600"/>
    </location>
</feature>
<evidence type="ECO:0000313" key="5">
    <source>
        <dbReference type="Proteomes" id="UP000002358"/>
    </source>
</evidence>
<organism evidence="4 5">
    <name type="scientific">Nasonia vitripennis</name>
    <name type="common">Parasitic wasp</name>
    <dbReference type="NCBI Taxonomy" id="7425"/>
    <lineage>
        <taxon>Eukaryota</taxon>
        <taxon>Metazoa</taxon>
        <taxon>Ecdysozoa</taxon>
        <taxon>Arthropoda</taxon>
        <taxon>Hexapoda</taxon>
        <taxon>Insecta</taxon>
        <taxon>Pterygota</taxon>
        <taxon>Neoptera</taxon>
        <taxon>Endopterygota</taxon>
        <taxon>Hymenoptera</taxon>
        <taxon>Apocrita</taxon>
        <taxon>Proctotrupomorpha</taxon>
        <taxon>Chalcidoidea</taxon>
        <taxon>Pteromalidae</taxon>
        <taxon>Pteromalinae</taxon>
        <taxon>Nasonia</taxon>
    </lineage>
</organism>
<dbReference type="InterPro" id="IPR035979">
    <property type="entry name" value="RBD_domain_sf"/>
</dbReference>
<evidence type="ECO:0000256" key="1">
    <source>
        <dbReference type="SAM" id="Coils"/>
    </source>
</evidence>
<dbReference type="GO" id="GO:0070390">
    <property type="term" value="C:transcription export complex 2"/>
    <property type="evidence" value="ECO:0007669"/>
    <property type="project" value="TreeGrafter"/>
</dbReference>
<keyword evidence="5" id="KW-1185">Reference proteome</keyword>
<accession>A0A7M7GFN4</accession>
<dbReference type="GO" id="GO:0006406">
    <property type="term" value="P:mRNA export from nucleus"/>
    <property type="evidence" value="ECO:0007669"/>
    <property type="project" value="TreeGrafter"/>
</dbReference>
<dbReference type="Proteomes" id="UP000002358">
    <property type="component" value="Chromosome 3"/>
</dbReference>
<keyword evidence="1" id="KW-0175">Coiled coil</keyword>
<dbReference type="OrthoDB" id="21502at2759"/>
<dbReference type="InterPro" id="IPR005062">
    <property type="entry name" value="SAC3/GANP/THP3_conserved"/>
</dbReference>
<sequence length="1692" mass="194680">MDKNMQVDPDPETDTISTGFIFSRPNIIPSPEKHVNFGAFTDSANVFGGRITQFPEASTFTFAKPATIERQDYGDESHTTNQNVQANRIFQPSPFSTQDIKKTADESQIATNQNVQTDRIFQPSPLSTQNIKKTTDESHTTNKNAHNKKNVQPSPFSVQDIKKTAAFTQLEKNSKKNENIKLEVSKSISCLDVPDSLLVKSVAKEYFEQFGEILKITIRPKRKIIAVYYGTTVEASEAYNNAGSFLGHDFKVEWTNSDLLLKPKKKESIKGKISSILNIDDDVKEELEALKGLEYNLPDTQNLKVLTAVAKAKVRKAKVVANKEAKPLMKAAKALTTRSSIKRPLTSLPLASKIAIASEKSTPIVEAAGNQVLKISSSTIEELKSQVRQAGTTSEEKWKILDARDRLMRLKRNKQKKLATAKVTVGVCPDMCPEKERYMREFQRQLSPYEQMEGGEYRINHSVAVKQYSRSSADQEEPMAHDLRPVKSLKMTMSYLLHEIADLCEEDDANLTEWYHFLWDRMRSIRKDITQQELCCVDTVELVEQCARFHILSSERLCAEEASVFDPKINSENLTKCLQSLKYMYYDLRENGISCKNEPEFRAYIILLNLNNGTFISELRTLPPEVQHSTEVKFALEVHSAIAMDNYCRFFKLVRNTSYLNACILLRYFNQVRVKALSIMVKAYCRTSGTTEYPLYELIDILGFEDEDEVFDFCSRVGLKVDKESLYIKLNKEQFRRPDSMLEQNRAYNLVLSKRVSVNQAVGECIAGGVWPEKTYENHKPHSSFDSQGYLLPSSINAQDQNSADPYEFMDEEENDVQFVSEQKRTKVVNKISNNIDEKKQSNAVAKSTNAEFSFKQPEPIFSAPTTNKIFSMTTAAATPSSSVNDPKFLAPTATTTATTSIFAKPPASIFQAIPTKPSVLPTNSPFNMTMNKSIFAGTTKQTNLFKLPSVSAMSVPMKQDTVDAASDRVSTKRRLEQDSESRVEKKKLLERDELRRKQLETEERLRIEQEKLRRLEQLNKCTLEQYKQLQKEVLEEMCSSIVQAELDRIKFIGTLSNEIFDSLVREICESILDEQLFIQDMLIEVERRLRDRLVIKYYRMWKQWAAKRRAQRREALDNTPVWLQPQSLEERARQLYHPEQKVAIKYARENKRKSLVADEEKKQKLTPIEFIINVGLKENAKSLDVEPSQHAFWKMVISWPLLENRLTLWRHKKVVNKYLSPEDYTIEPIIIQHKPNPLEHLDICIRHFEGLICENYLTGMDALLFIVSADEEPRSIERRLTKSVLSREKLMPIPLVILIFGDEDRDPKVVEVASIVENLLESGYVSEYTVLYERSVDENVVLSVLQSATMWLAINKSPSVPLEMDYLKRVFDDCLTEELWLRIQGHLSNNPKFSKPLNDPNFIINLHNEAVNHIMDIILDPESMTYTDFAPELKVYLNSKRTYPCTYEYFDIVWKHPEYRAELERIMSSFIFPPWKESWPIHDTMELHEAITDYCCQILPYECSVSVTNNIMSDMFLISGHSEDNCQTFTDVILHIIGKKLTAIGGNTRVVYNKNHIKHFQTLPWWFKSSILMDYMIQQEENDKEEEENQEQNLSISETTVSQMQNSIPSTSQMDINFECDIDELDQTCRQQDEELGSLDEFCQETCKRFADVQACAETLEKQLKEQRLKNEALEARLKEALKDEIFDSCS</sequence>
<dbReference type="EnsemblMetazoa" id="XM_001605732">
    <property type="protein sequence ID" value="XP_001605782"/>
    <property type="gene ID" value="LOC100122178"/>
</dbReference>
<evidence type="ECO:0000313" key="4">
    <source>
        <dbReference type="EnsemblMetazoa" id="XP_001605782"/>
    </source>
</evidence>
<dbReference type="RefSeq" id="XP_001605782.2">
    <property type="nucleotide sequence ID" value="XM_001605732.6"/>
</dbReference>
<dbReference type="SMR" id="A0A7M7GFN4"/>
<dbReference type="CTD" id="44271"/>
<evidence type="ECO:0000256" key="2">
    <source>
        <dbReference type="SAM" id="MobiDB-lite"/>
    </source>
</evidence>
<feature type="compositionally biased region" description="Polar residues" evidence="2">
    <location>
        <begin position="106"/>
        <end position="132"/>
    </location>
</feature>
<dbReference type="InParanoid" id="A0A7M7GFN4"/>
<dbReference type="SUPFAM" id="SSF54928">
    <property type="entry name" value="RNA-binding domain, RBD"/>
    <property type="match status" value="1"/>
</dbReference>
<feature type="region of interest" description="Disordered" evidence="2">
    <location>
        <begin position="98"/>
        <end position="152"/>
    </location>
</feature>
<feature type="compositionally biased region" description="Acidic residues" evidence="2">
    <location>
        <begin position="1581"/>
        <end position="1591"/>
    </location>
</feature>
<name>A0A7M7GFN4_NASVI</name>
<dbReference type="InterPro" id="IPR045107">
    <property type="entry name" value="SAC3/GANP/THP3"/>
</dbReference>
<feature type="domain" description="SAC3/GANP/THP3 conserved" evidence="3">
    <location>
        <begin position="431"/>
        <end position="722"/>
    </location>
</feature>
<feature type="coiled-coil region" evidence="1">
    <location>
        <begin position="983"/>
        <end position="1033"/>
    </location>
</feature>
<proteinExistence type="predicted"/>
<dbReference type="KEGG" id="nvi:100122178"/>
<dbReference type="GO" id="GO:0005737">
    <property type="term" value="C:cytoplasm"/>
    <property type="evidence" value="ECO:0007669"/>
    <property type="project" value="TreeGrafter"/>
</dbReference>
<dbReference type="Pfam" id="PF03399">
    <property type="entry name" value="SAC3_GANP"/>
    <property type="match status" value="1"/>
</dbReference>
<dbReference type="InterPro" id="IPR034366">
    <property type="entry name" value="XMAS_RRM"/>
</dbReference>
<dbReference type="GeneID" id="100122178"/>
<evidence type="ECO:0000259" key="3">
    <source>
        <dbReference type="Pfam" id="PF03399"/>
    </source>
</evidence>
<dbReference type="CDD" id="cd12457">
    <property type="entry name" value="RRM_XMAS2"/>
    <property type="match status" value="1"/>
</dbReference>